<dbReference type="PANTHER" id="PTHR21539:SF0">
    <property type="entry name" value="SAGA-ASSOCIATED FACTOR 29"/>
    <property type="match status" value="1"/>
</dbReference>
<dbReference type="InterPro" id="IPR010750">
    <property type="entry name" value="SGF29_tudor-like_dom"/>
</dbReference>
<dbReference type="GO" id="GO:0000124">
    <property type="term" value="C:SAGA complex"/>
    <property type="evidence" value="ECO:0007669"/>
    <property type="project" value="InterPro"/>
</dbReference>
<dbReference type="PROSITE" id="PS50800">
    <property type="entry name" value="SAP"/>
    <property type="match status" value="2"/>
</dbReference>
<keyword evidence="1" id="KW-0539">Nucleus</keyword>
<evidence type="ECO:0008006" key="9">
    <source>
        <dbReference type="Google" id="ProtNLM"/>
    </source>
</evidence>
<sequence length="486" mass="54203">MERSSRGRARSAPRLFHDEAAAENPQTATVKPWAGILQNGIEVEFMRIERLQEALEGLGLDTEGKRFNLLQRLAEALKGGSGDDDVCVHEQVAAKKDDAWILASVVSYDADQDVYEVRDEAEAHERRAAVVLEAAGAAGKMKVRELRNALDELNEETDGAKPQLIERLINARRRAAPPVPAIQLEADRVRRLGVDQDALREGEHVLAVYPARDAEGRAPDEPEFNAKTIHGMEWTTTFYRAAVARKPIQARDDGCVRLVFDGEDEQIHRVSRHYVIRETPLSSVEPLPAPSGPQISGYMHFMQQKRPEITEAVRAERPTNLSAQVTKRLGEMWQRLGKSDREKYKREAPLKDDVPGWGAKKPRKKRKKKETVQVARQTPRPVPHPGYVPPALPEGAVPLPAVVREIAPLLGPPRSYNFDEAAARAAFEDADRRYSALKGIEKRLEDELARLRVEEAALRAAAGEVDEEGWAQFDPARDGGENLEAV</sequence>
<evidence type="ECO:0000259" key="5">
    <source>
        <dbReference type="PROSITE" id="PS50800"/>
    </source>
</evidence>
<evidence type="ECO:0000256" key="3">
    <source>
        <dbReference type="SAM" id="MobiDB-lite"/>
    </source>
</evidence>
<keyword evidence="2" id="KW-0175">Coiled coil</keyword>
<feature type="coiled-coil region" evidence="2">
    <location>
        <begin position="434"/>
        <end position="461"/>
    </location>
</feature>
<gene>
    <name evidence="7" type="ORF">PECAL_5P27190</name>
</gene>
<feature type="DNA-binding region" description="HMG box" evidence="1">
    <location>
        <begin position="291"/>
        <end position="348"/>
    </location>
</feature>
<evidence type="ECO:0000313" key="8">
    <source>
        <dbReference type="Proteomes" id="UP000789595"/>
    </source>
</evidence>
<dbReference type="Gene3D" id="1.10.30.10">
    <property type="entry name" value="High mobility group box domain"/>
    <property type="match status" value="1"/>
</dbReference>
<feature type="domain" description="SGF29 C-terminal" evidence="6">
    <location>
        <begin position="82"/>
        <end position="284"/>
    </location>
</feature>
<keyword evidence="1" id="KW-0238">DNA-binding</keyword>
<evidence type="ECO:0000256" key="1">
    <source>
        <dbReference type="PROSITE-ProRule" id="PRU00267"/>
    </source>
</evidence>
<comment type="caution">
    <text evidence="7">The sequence shown here is derived from an EMBL/GenBank/DDBJ whole genome shotgun (WGS) entry which is preliminary data.</text>
</comment>
<dbReference type="PANTHER" id="PTHR21539">
    <property type="entry name" value="SAGA-ASSOCIATED FACTOR 29"/>
    <property type="match status" value="1"/>
</dbReference>
<evidence type="ECO:0000259" key="6">
    <source>
        <dbReference type="PROSITE" id="PS51518"/>
    </source>
</evidence>
<protein>
    <recommendedName>
        <fullName evidence="9">HMG box domain-containing protein</fullName>
    </recommendedName>
</protein>
<dbReference type="InterPro" id="IPR037802">
    <property type="entry name" value="SGF29"/>
</dbReference>
<reference evidence="7" key="1">
    <citation type="submission" date="2021-11" db="EMBL/GenBank/DDBJ databases">
        <authorList>
            <consortium name="Genoscope - CEA"/>
            <person name="William W."/>
        </authorList>
    </citation>
    <scope>NUCLEOTIDE SEQUENCE</scope>
</reference>
<dbReference type="PROSITE" id="PS51518">
    <property type="entry name" value="SGF29_C"/>
    <property type="match status" value="1"/>
</dbReference>
<feature type="domain" description="HMG box" evidence="4">
    <location>
        <begin position="291"/>
        <end position="348"/>
    </location>
</feature>
<proteinExistence type="predicted"/>
<dbReference type="AlphaFoldDB" id="A0A8J2SX05"/>
<dbReference type="GO" id="GO:0003677">
    <property type="term" value="F:DNA binding"/>
    <property type="evidence" value="ECO:0007669"/>
    <property type="project" value="UniProtKB-UniRule"/>
</dbReference>
<dbReference type="Gene3D" id="2.30.30.140">
    <property type="match status" value="2"/>
</dbReference>
<organism evidence="7 8">
    <name type="scientific">Pelagomonas calceolata</name>
    <dbReference type="NCBI Taxonomy" id="35677"/>
    <lineage>
        <taxon>Eukaryota</taxon>
        <taxon>Sar</taxon>
        <taxon>Stramenopiles</taxon>
        <taxon>Ochrophyta</taxon>
        <taxon>Pelagophyceae</taxon>
        <taxon>Pelagomonadales</taxon>
        <taxon>Pelagomonadaceae</taxon>
        <taxon>Pelagomonas</taxon>
    </lineage>
</organism>
<dbReference type="InterPro" id="IPR036361">
    <property type="entry name" value="SAP_dom_sf"/>
</dbReference>
<dbReference type="InterPro" id="IPR009071">
    <property type="entry name" value="HMG_box_dom"/>
</dbReference>
<evidence type="ECO:0000259" key="4">
    <source>
        <dbReference type="PROSITE" id="PS50118"/>
    </source>
</evidence>
<dbReference type="CDD" id="cd00084">
    <property type="entry name" value="HMG-box_SF"/>
    <property type="match status" value="1"/>
</dbReference>
<dbReference type="InterPro" id="IPR003034">
    <property type="entry name" value="SAP_dom"/>
</dbReference>
<dbReference type="SUPFAM" id="SSF68906">
    <property type="entry name" value="SAP domain"/>
    <property type="match status" value="1"/>
</dbReference>
<dbReference type="Gene3D" id="1.10.720.30">
    <property type="entry name" value="SAP domain"/>
    <property type="match status" value="1"/>
</dbReference>
<dbReference type="Proteomes" id="UP000789595">
    <property type="component" value="Unassembled WGS sequence"/>
</dbReference>
<name>A0A8J2SX05_9STRA</name>
<dbReference type="InterPro" id="IPR036910">
    <property type="entry name" value="HMG_box_dom_sf"/>
</dbReference>
<feature type="region of interest" description="Disordered" evidence="3">
    <location>
        <begin position="340"/>
        <end position="388"/>
    </location>
</feature>
<feature type="region of interest" description="Disordered" evidence="3">
    <location>
        <begin position="464"/>
        <end position="486"/>
    </location>
</feature>
<dbReference type="SMART" id="SM00513">
    <property type="entry name" value="SAP"/>
    <property type="match status" value="2"/>
</dbReference>
<dbReference type="EMBL" id="CAKKNE010000005">
    <property type="protein sequence ID" value="CAH0378199.1"/>
    <property type="molecule type" value="Genomic_DNA"/>
</dbReference>
<dbReference type="Pfam" id="PF00505">
    <property type="entry name" value="HMG_box"/>
    <property type="match status" value="1"/>
</dbReference>
<dbReference type="SUPFAM" id="SSF47095">
    <property type="entry name" value="HMG-box"/>
    <property type="match status" value="1"/>
</dbReference>
<dbReference type="GO" id="GO:0005634">
    <property type="term" value="C:nucleus"/>
    <property type="evidence" value="ECO:0007669"/>
    <property type="project" value="UniProtKB-UniRule"/>
</dbReference>
<feature type="domain" description="SAP" evidence="5">
    <location>
        <begin position="138"/>
        <end position="172"/>
    </location>
</feature>
<accession>A0A8J2SX05</accession>
<dbReference type="Pfam" id="PF02037">
    <property type="entry name" value="SAP"/>
    <property type="match status" value="1"/>
</dbReference>
<dbReference type="PROSITE" id="PS50118">
    <property type="entry name" value="HMG_BOX_2"/>
    <property type="match status" value="1"/>
</dbReference>
<feature type="compositionally biased region" description="Basic residues" evidence="3">
    <location>
        <begin position="360"/>
        <end position="369"/>
    </location>
</feature>
<dbReference type="Pfam" id="PF07039">
    <property type="entry name" value="SGF29_Tudor"/>
    <property type="match status" value="1"/>
</dbReference>
<feature type="compositionally biased region" description="Basic and acidic residues" evidence="3">
    <location>
        <begin position="340"/>
        <end position="354"/>
    </location>
</feature>
<feature type="domain" description="SAP" evidence="5">
    <location>
        <begin position="43"/>
        <end position="77"/>
    </location>
</feature>
<keyword evidence="8" id="KW-1185">Reference proteome</keyword>
<evidence type="ECO:0000256" key="2">
    <source>
        <dbReference type="SAM" id="Coils"/>
    </source>
</evidence>
<evidence type="ECO:0000313" key="7">
    <source>
        <dbReference type="EMBL" id="CAH0378199.1"/>
    </source>
</evidence>